<dbReference type="EMBL" id="CP019650">
    <property type="protein sequence ID" value="AQQ68248.1"/>
    <property type="molecule type" value="Genomic_DNA"/>
</dbReference>
<dbReference type="Proteomes" id="UP000188219">
    <property type="component" value="Chromosome"/>
</dbReference>
<accession>A0A1Q2M6T5</accession>
<name>A0A1Q2M6T5_9GAMM</name>
<dbReference type="KEGG" id="maga:Mag101_11805"/>
<sequence>MAAAVVGGTASTVSGGKFSNGAISGSFSRAFNHEVHGEGGLLERPRDLQLKDLVDSEVNLELNKGPLVINDDLDIGVDITKLAAQNLSPLSVAVDSNGQGTIALGKEIDIGVAQLDGAAIMTTDGGVGAQLTGGWKCSRYRARDSERRKTLCVDMEGVFICGIMNAKQNLQGMSE</sequence>
<gene>
    <name evidence="1" type="ORF">Mag101_11805</name>
</gene>
<organism evidence="1 2">
    <name type="scientific">Microbulbifer agarilyticus</name>
    <dbReference type="NCBI Taxonomy" id="260552"/>
    <lineage>
        <taxon>Bacteria</taxon>
        <taxon>Pseudomonadati</taxon>
        <taxon>Pseudomonadota</taxon>
        <taxon>Gammaproteobacteria</taxon>
        <taxon>Cellvibrionales</taxon>
        <taxon>Microbulbiferaceae</taxon>
        <taxon>Microbulbifer</taxon>
    </lineage>
</organism>
<dbReference type="STRING" id="260552.Mag101_11805"/>
<dbReference type="AlphaFoldDB" id="A0A1Q2M6T5"/>
<proteinExistence type="predicted"/>
<protein>
    <submittedName>
        <fullName evidence="1">Uncharacterized protein</fullName>
    </submittedName>
</protein>
<reference evidence="1" key="1">
    <citation type="submission" date="2017-02" db="EMBL/GenBank/DDBJ databases">
        <title>Genome of Microbulbifer agarilyticus GP101.</title>
        <authorList>
            <person name="Jung J."/>
            <person name="Bae S.S."/>
            <person name="Baek K."/>
        </authorList>
    </citation>
    <scope>NUCLEOTIDE SEQUENCE [LARGE SCALE GENOMIC DNA]</scope>
    <source>
        <strain evidence="1">GP101</strain>
    </source>
</reference>
<evidence type="ECO:0000313" key="2">
    <source>
        <dbReference type="Proteomes" id="UP000188219"/>
    </source>
</evidence>
<evidence type="ECO:0000313" key="1">
    <source>
        <dbReference type="EMBL" id="AQQ68248.1"/>
    </source>
</evidence>
<keyword evidence="2" id="KW-1185">Reference proteome</keyword>